<evidence type="ECO:0000256" key="1">
    <source>
        <dbReference type="SAM" id="MobiDB-lite"/>
    </source>
</evidence>
<accession>A0AAU8HJX0</accession>
<dbReference type="SUPFAM" id="SSF81901">
    <property type="entry name" value="HCP-like"/>
    <property type="match status" value="1"/>
</dbReference>
<dbReference type="RefSeq" id="WP_350936350.1">
    <property type="nucleotide sequence ID" value="NZ_CP157762.1"/>
</dbReference>
<evidence type="ECO:0008006" key="4">
    <source>
        <dbReference type="Google" id="ProtNLM"/>
    </source>
</evidence>
<feature type="region of interest" description="Disordered" evidence="1">
    <location>
        <begin position="1"/>
        <end position="22"/>
    </location>
</feature>
<sequence>MVMWRRDEVPDPEVELGPDGLPTPQSVAAVERAARAGHVVSMANLGLWSYQRGEHRDGLRWLEKAWRSGNAPAGFNLGTIWARQGDTNRAEVIWQKAADLGDPDAMVGLVRLALGRGDHVRATRWVDPVLDQEEMFPVTALGVAFRDHGDERTALRAFSRAIQLGDPYAMEYTADLLDAHGRTGEAAQLRARAAAVRDAAGGDDARFR</sequence>
<protein>
    <recommendedName>
        <fullName evidence="4">Tetratricopeptide repeat protein</fullName>
    </recommendedName>
</protein>
<evidence type="ECO:0000313" key="2">
    <source>
        <dbReference type="EMBL" id="XBP95492.1"/>
    </source>
</evidence>
<name>A0AAU8HJX0_9ACTN</name>
<dbReference type="AlphaFoldDB" id="A0AAU8HJX0"/>
<dbReference type="Gene3D" id="1.25.40.10">
    <property type="entry name" value="Tetratricopeptide repeat domain"/>
    <property type="match status" value="1"/>
</dbReference>
<dbReference type="PANTHER" id="PTHR11102:SF147">
    <property type="entry name" value="SEL1L ADAPTOR SUBUNIT OF ERAD E3 UBIQUITIN LIGASE"/>
    <property type="match status" value="1"/>
</dbReference>
<dbReference type="InterPro" id="IPR050767">
    <property type="entry name" value="Sel1_AlgK"/>
</dbReference>
<dbReference type="GO" id="GO:0036503">
    <property type="term" value="P:ERAD pathway"/>
    <property type="evidence" value="ECO:0007669"/>
    <property type="project" value="TreeGrafter"/>
</dbReference>
<proteinExistence type="predicted"/>
<dbReference type="PANTHER" id="PTHR11102">
    <property type="entry name" value="SEL-1-LIKE PROTEIN"/>
    <property type="match status" value="1"/>
</dbReference>
<dbReference type="EMBL" id="CP159342">
    <property type="protein sequence ID" value="XCH76195.1"/>
    <property type="molecule type" value="Genomic_DNA"/>
</dbReference>
<reference evidence="3" key="2">
    <citation type="submission" date="2024-06" db="EMBL/GenBank/DDBJ databases">
        <title>Micromonospora mangrovi CCTCC AA 2012012 genome sequences.</title>
        <authorList>
            <person name="Gao J."/>
        </authorList>
    </citation>
    <scope>NUCLEOTIDE SEQUENCE</scope>
    <source>
        <strain evidence="3">CCTCC AA 2012012</strain>
    </source>
</reference>
<dbReference type="InterPro" id="IPR011990">
    <property type="entry name" value="TPR-like_helical_dom_sf"/>
</dbReference>
<reference evidence="2" key="1">
    <citation type="submission" date="2024-01" db="EMBL/GenBank/DDBJ databases">
        <title>The genome sequence of Micromonospora mangrovi CCTCC AA 2012012.</title>
        <authorList>
            <person name="Gao J."/>
        </authorList>
    </citation>
    <scope>NUCLEOTIDE SEQUENCE</scope>
    <source>
        <strain evidence="2">CCTCC AA 2012012</strain>
    </source>
</reference>
<gene>
    <name evidence="3" type="ORF">ABUL08_08940</name>
    <name evidence="2" type="ORF">VK199_08895</name>
</gene>
<evidence type="ECO:0000313" key="3">
    <source>
        <dbReference type="EMBL" id="XCH76195.1"/>
    </source>
</evidence>
<organism evidence="3">
    <name type="scientific">Micromonospora sp. CCTCC AA 2012012</name>
    <dbReference type="NCBI Taxonomy" id="3111921"/>
    <lineage>
        <taxon>Bacteria</taxon>
        <taxon>Bacillati</taxon>
        <taxon>Actinomycetota</taxon>
        <taxon>Actinomycetes</taxon>
        <taxon>Micromonosporales</taxon>
        <taxon>Micromonosporaceae</taxon>
        <taxon>Micromonospora</taxon>
    </lineage>
</organism>
<dbReference type="EMBL" id="CP157762">
    <property type="protein sequence ID" value="XBP95492.1"/>
    <property type="molecule type" value="Genomic_DNA"/>
</dbReference>